<sequence>METLKKSVGRPKRPLSNCKVCGRPSLYCYYGVKCCESCKQFFHRVVAKQTLFNCFGRKKCRIEENWIRCRGCRLDKCLLVGMDPTKINVVNDRFGHFLTILELRRRNVLERIVK</sequence>
<reference evidence="12" key="1">
    <citation type="submission" date="2022-11" db="UniProtKB">
        <authorList>
            <consortium name="WormBaseParasite"/>
        </authorList>
    </citation>
    <scope>IDENTIFICATION</scope>
</reference>
<keyword evidence="11" id="KW-1185">Reference proteome</keyword>
<keyword evidence="2" id="KW-0479">Metal-binding</keyword>
<proteinExistence type="inferred from homology"/>
<keyword evidence="9" id="KW-0539">Nucleus</keyword>
<keyword evidence="4" id="KW-0862">Zinc</keyword>
<evidence type="ECO:0000256" key="8">
    <source>
        <dbReference type="ARBA" id="ARBA00023170"/>
    </source>
</evidence>
<dbReference type="AlphaFoldDB" id="A0A914I1L3"/>
<dbReference type="SMART" id="SM00399">
    <property type="entry name" value="ZnF_C4"/>
    <property type="match status" value="1"/>
</dbReference>
<keyword evidence="5" id="KW-0805">Transcription regulation</keyword>
<dbReference type="GO" id="GO:0043565">
    <property type="term" value="F:sequence-specific DNA binding"/>
    <property type="evidence" value="ECO:0007669"/>
    <property type="project" value="InterPro"/>
</dbReference>
<dbReference type="InterPro" id="IPR013088">
    <property type="entry name" value="Znf_NHR/GATA"/>
</dbReference>
<dbReference type="Gene3D" id="3.30.50.10">
    <property type="entry name" value="Erythroid Transcription Factor GATA-1, subunit A"/>
    <property type="match status" value="1"/>
</dbReference>
<evidence type="ECO:0000259" key="10">
    <source>
        <dbReference type="PROSITE" id="PS51030"/>
    </source>
</evidence>
<evidence type="ECO:0000256" key="4">
    <source>
        <dbReference type="ARBA" id="ARBA00022833"/>
    </source>
</evidence>
<dbReference type="InterPro" id="IPR001628">
    <property type="entry name" value="Znf_hrmn_rcpt"/>
</dbReference>
<keyword evidence="8" id="KW-0675">Receptor</keyword>
<evidence type="ECO:0000256" key="1">
    <source>
        <dbReference type="ARBA" id="ARBA00005993"/>
    </source>
</evidence>
<feature type="domain" description="Nuclear receptor" evidence="10">
    <location>
        <begin position="15"/>
        <end position="89"/>
    </location>
</feature>
<evidence type="ECO:0000256" key="7">
    <source>
        <dbReference type="ARBA" id="ARBA00023163"/>
    </source>
</evidence>
<keyword evidence="6" id="KW-0238">DNA-binding</keyword>
<evidence type="ECO:0000256" key="3">
    <source>
        <dbReference type="ARBA" id="ARBA00022771"/>
    </source>
</evidence>
<dbReference type="WBParaSite" id="Gr19_v10_g5760.t1">
    <property type="protein sequence ID" value="Gr19_v10_g5760.t1"/>
    <property type="gene ID" value="Gr19_v10_g5760"/>
</dbReference>
<dbReference type="PROSITE" id="PS51030">
    <property type="entry name" value="NUCLEAR_REC_DBD_2"/>
    <property type="match status" value="1"/>
</dbReference>
<keyword evidence="7" id="KW-0804">Transcription</keyword>
<evidence type="ECO:0000256" key="2">
    <source>
        <dbReference type="ARBA" id="ARBA00022723"/>
    </source>
</evidence>
<name>A0A914I1L3_GLORO</name>
<dbReference type="GO" id="GO:0008270">
    <property type="term" value="F:zinc ion binding"/>
    <property type="evidence" value="ECO:0007669"/>
    <property type="project" value="UniProtKB-KW"/>
</dbReference>
<organism evidence="11 12">
    <name type="scientific">Globodera rostochiensis</name>
    <name type="common">Golden nematode worm</name>
    <name type="synonym">Heterodera rostochiensis</name>
    <dbReference type="NCBI Taxonomy" id="31243"/>
    <lineage>
        <taxon>Eukaryota</taxon>
        <taxon>Metazoa</taxon>
        <taxon>Ecdysozoa</taxon>
        <taxon>Nematoda</taxon>
        <taxon>Chromadorea</taxon>
        <taxon>Rhabditida</taxon>
        <taxon>Tylenchina</taxon>
        <taxon>Tylenchomorpha</taxon>
        <taxon>Tylenchoidea</taxon>
        <taxon>Heteroderidae</taxon>
        <taxon>Heteroderinae</taxon>
        <taxon>Globodera</taxon>
    </lineage>
</organism>
<evidence type="ECO:0000313" key="11">
    <source>
        <dbReference type="Proteomes" id="UP000887572"/>
    </source>
</evidence>
<evidence type="ECO:0000256" key="5">
    <source>
        <dbReference type="ARBA" id="ARBA00023015"/>
    </source>
</evidence>
<dbReference type="GO" id="GO:0003700">
    <property type="term" value="F:DNA-binding transcription factor activity"/>
    <property type="evidence" value="ECO:0007669"/>
    <property type="project" value="InterPro"/>
</dbReference>
<evidence type="ECO:0000313" key="12">
    <source>
        <dbReference type="WBParaSite" id="Gr19_v10_g5760.t1"/>
    </source>
</evidence>
<accession>A0A914I1L3</accession>
<dbReference type="SUPFAM" id="SSF57716">
    <property type="entry name" value="Glucocorticoid receptor-like (DNA-binding domain)"/>
    <property type="match status" value="1"/>
</dbReference>
<dbReference type="InterPro" id="IPR050274">
    <property type="entry name" value="Nuclear_hormone_rcpt_NR2"/>
</dbReference>
<evidence type="ECO:0000256" key="9">
    <source>
        <dbReference type="ARBA" id="ARBA00023242"/>
    </source>
</evidence>
<dbReference type="PANTHER" id="PTHR24083">
    <property type="entry name" value="NUCLEAR HORMONE RECEPTOR"/>
    <property type="match status" value="1"/>
</dbReference>
<keyword evidence="3" id="KW-0863">Zinc-finger</keyword>
<dbReference type="Pfam" id="PF00105">
    <property type="entry name" value="zf-C4"/>
    <property type="match status" value="1"/>
</dbReference>
<dbReference type="PRINTS" id="PR00047">
    <property type="entry name" value="STROIDFINGER"/>
</dbReference>
<evidence type="ECO:0000256" key="6">
    <source>
        <dbReference type="ARBA" id="ARBA00023125"/>
    </source>
</evidence>
<protein>
    <submittedName>
        <fullName evidence="12">Nuclear receptor domain-containing protein</fullName>
    </submittedName>
</protein>
<dbReference type="Proteomes" id="UP000887572">
    <property type="component" value="Unplaced"/>
</dbReference>
<comment type="similarity">
    <text evidence="1">Belongs to the nuclear hormone receptor family.</text>
</comment>